<sequence length="209" mass="23693">MTFNTTSWIHDHPLNDASIAGIMPFLRMSKPQELVIAFEGVARIILTDNEVHEIAEACREIEHLSLIGKRYDGMPIHSIQHFAQCCTKLVSLHVTISIDRDEDYTSWREPLPHAHHTAAASRDRSYVWYLERSKNVRRPNGDRSLTRFHISFTGHSYCALVALACTDFGDGSRTVSLCSSIRDVDRYQAAGQCFLSHDRAAPLALRSRK</sequence>
<evidence type="ECO:0000313" key="2">
    <source>
        <dbReference type="Proteomes" id="UP000016930"/>
    </source>
</evidence>
<proteinExistence type="predicted"/>
<gene>
    <name evidence="1" type="ORF">CERSUDRAFT_118342</name>
</gene>
<dbReference type="EMBL" id="KB445808">
    <property type="protein sequence ID" value="EMD32898.1"/>
    <property type="molecule type" value="Genomic_DNA"/>
</dbReference>
<accession>M2Q7V3</accession>
<keyword evidence="2" id="KW-1185">Reference proteome</keyword>
<organism evidence="1 2">
    <name type="scientific">Ceriporiopsis subvermispora (strain B)</name>
    <name type="common">White-rot fungus</name>
    <name type="synonym">Gelatoporia subvermispora</name>
    <dbReference type="NCBI Taxonomy" id="914234"/>
    <lineage>
        <taxon>Eukaryota</taxon>
        <taxon>Fungi</taxon>
        <taxon>Dikarya</taxon>
        <taxon>Basidiomycota</taxon>
        <taxon>Agaricomycotina</taxon>
        <taxon>Agaricomycetes</taxon>
        <taxon>Polyporales</taxon>
        <taxon>Gelatoporiaceae</taxon>
        <taxon>Gelatoporia</taxon>
    </lineage>
</organism>
<dbReference type="AlphaFoldDB" id="M2Q7V3"/>
<reference evidence="1 2" key="1">
    <citation type="journal article" date="2012" name="Proc. Natl. Acad. Sci. U.S.A.">
        <title>Comparative genomics of Ceriporiopsis subvermispora and Phanerochaete chrysosporium provide insight into selective ligninolysis.</title>
        <authorList>
            <person name="Fernandez-Fueyo E."/>
            <person name="Ruiz-Duenas F.J."/>
            <person name="Ferreira P."/>
            <person name="Floudas D."/>
            <person name="Hibbett D.S."/>
            <person name="Canessa P."/>
            <person name="Larrondo L.F."/>
            <person name="James T.Y."/>
            <person name="Seelenfreund D."/>
            <person name="Lobos S."/>
            <person name="Polanco R."/>
            <person name="Tello M."/>
            <person name="Honda Y."/>
            <person name="Watanabe T."/>
            <person name="Watanabe T."/>
            <person name="Ryu J.S."/>
            <person name="Kubicek C.P."/>
            <person name="Schmoll M."/>
            <person name="Gaskell J."/>
            <person name="Hammel K.E."/>
            <person name="St John F.J."/>
            <person name="Vanden Wymelenberg A."/>
            <person name="Sabat G."/>
            <person name="Splinter BonDurant S."/>
            <person name="Syed K."/>
            <person name="Yadav J.S."/>
            <person name="Doddapaneni H."/>
            <person name="Subramanian V."/>
            <person name="Lavin J.L."/>
            <person name="Oguiza J.A."/>
            <person name="Perez G."/>
            <person name="Pisabarro A.G."/>
            <person name="Ramirez L."/>
            <person name="Santoyo F."/>
            <person name="Master E."/>
            <person name="Coutinho P.M."/>
            <person name="Henrissat B."/>
            <person name="Lombard V."/>
            <person name="Magnuson J.K."/>
            <person name="Kuees U."/>
            <person name="Hori C."/>
            <person name="Igarashi K."/>
            <person name="Samejima M."/>
            <person name="Held B.W."/>
            <person name="Barry K.W."/>
            <person name="LaButti K.M."/>
            <person name="Lapidus A."/>
            <person name="Lindquist E.A."/>
            <person name="Lucas S.M."/>
            <person name="Riley R."/>
            <person name="Salamov A.A."/>
            <person name="Hoffmeister D."/>
            <person name="Schwenk D."/>
            <person name="Hadar Y."/>
            <person name="Yarden O."/>
            <person name="de Vries R.P."/>
            <person name="Wiebenga A."/>
            <person name="Stenlid J."/>
            <person name="Eastwood D."/>
            <person name="Grigoriev I.V."/>
            <person name="Berka R.M."/>
            <person name="Blanchette R.A."/>
            <person name="Kersten P."/>
            <person name="Martinez A.T."/>
            <person name="Vicuna R."/>
            <person name="Cullen D."/>
        </authorList>
    </citation>
    <scope>NUCLEOTIDE SEQUENCE [LARGE SCALE GENOMIC DNA]</scope>
    <source>
        <strain evidence="1 2">B</strain>
    </source>
</reference>
<name>M2Q7V3_CERS8</name>
<protein>
    <recommendedName>
        <fullName evidence="3">F-box domain-containing protein</fullName>
    </recommendedName>
</protein>
<dbReference type="HOGENOM" id="CLU_1315253_0_0_1"/>
<evidence type="ECO:0008006" key="3">
    <source>
        <dbReference type="Google" id="ProtNLM"/>
    </source>
</evidence>
<dbReference type="Proteomes" id="UP000016930">
    <property type="component" value="Unassembled WGS sequence"/>
</dbReference>
<evidence type="ECO:0000313" key="1">
    <source>
        <dbReference type="EMBL" id="EMD32898.1"/>
    </source>
</evidence>